<name>A0ABU2K0M3_9ACTN</name>
<dbReference type="Proteomes" id="UP001183410">
    <property type="component" value="Unassembled WGS sequence"/>
</dbReference>
<dbReference type="RefSeq" id="WP_311670686.1">
    <property type="nucleotide sequence ID" value="NZ_JAVREO010000029.1"/>
</dbReference>
<dbReference type="EMBL" id="JAVREO010000029">
    <property type="protein sequence ID" value="MDT0270622.1"/>
    <property type="molecule type" value="Genomic_DNA"/>
</dbReference>
<reference evidence="2" key="1">
    <citation type="submission" date="2023-07" db="EMBL/GenBank/DDBJ databases">
        <title>30 novel species of actinomycetes from the DSMZ collection.</title>
        <authorList>
            <person name="Nouioui I."/>
        </authorList>
    </citation>
    <scope>NUCLEOTIDE SEQUENCE [LARGE SCALE GENOMIC DNA]</scope>
    <source>
        <strain evidence="2">DSM 44915</strain>
    </source>
</reference>
<accession>A0ABU2K0M3</accession>
<keyword evidence="2" id="KW-1185">Reference proteome</keyword>
<protein>
    <submittedName>
        <fullName evidence="1">Uncharacterized protein</fullName>
    </submittedName>
</protein>
<sequence>MSEPTIRHLHAVMGELLNLLATVPGVDDPTVVTWDVGRQPGGYPALRVTSVGSHGPELLEAVSRLLGGEQRRQQDGEALESATGGWTQMTTLHASFGSVSVQVTAWLPTDEPTADQGEGGAR</sequence>
<gene>
    <name evidence="1" type="ORF">RM844_30550</name>
</gene>
<organism evidence="1 2">
    <name type="scientific">Streptomyces chisholmiae</name>
    <dbReference type="NCBI Taxonomy" id="3075540"/>
    <lineage>
        <taxon>Bacteria</taxon>
        <taxon>Bacillati</taxon>
        <taxon>Actinomycetota</taxon>
        <taxon>Actinomycetes</taxon>
        <taxon>Kitasatosporales</taxon>
        <taxon>Streptomycetaceae</taxon>
        <taxon>Streptomyces</taxon>
    </lineage>
</organism>
<evidence type="ECO:0000313" key="2">
    <source>
        <dbReference type="Proteomes" id="UP001183410"/>
    </source>
</evidence>
<evidence type="ECO:0000313" key="1">
    <source>
        <dbReference type="EMBL" id="MDT0270622.1"/>
    </source>
</evidence>
<comment type="caution">
    <text evidence="1">The sequence shown here is derived from an EMBL/GenBank/DDBJ whole genome shotgun (WGS) entry which is preliminary data.</text>
</comment>
<proteinExistence type="predicted"/>